<dbReference type="Pfam" id="PF05643">
    <property type="entry name" value="GNA1162-like"/>
    <property type="match status" value="1"/>
</dbReference>
<evidence type="ECO:0000313" key="3">
    <source>
        <dbReference type="Proteomes" id="UP000019146"/>
    </source>
</evidence>
<evidence type="ECO:0000313" key="2">
    <source>
        <dbReference type="EMBL" id="ALL64457.1"/>
    </source>
</evidence>
<accession>A0A0P0R8U5</accession>
<gene>
    <name evidence="2" type="ORF">K788_0008092</name>
</gene>
<protein>
    <submittedName>
        <fullName evidence="2">Putative lipoprotein</fullName>
    </submittedName>
</protein>
<dbReference type="Proteomes" id="UP000019146">
    <property type="component" value="Chromosome 1"/>
</dbReference>
<reference evidence="2 3" key="1">
    <citation type="journal article" date="2014" name="Genome Announc.">
        <title>Draft Genome Sequence of the Haloacid-Degrading Burkholderia caribensis Strain MBA4.</title>
        <authorList>
            <person name="Pan Y."/>
            <person name="Kong K.F."/>
            <person name="Tsang J.S."/>
        </authorList>
    </citation>
    <scope>NUCLEOTIDE SEQUENCE [LARGE SCALE GENOMIC DNA]</scope>
    <source>
        <strain evidence="2 3">MBA4</strain>
    </source>
</reference>
<proteinExistence type="predicted"/>
<sequence length="225" mass="23549">MMKRILSLKLIAAMSVLVALTACVSKPARQMDYTAFRNSKPSTIVVLPPVNDTTDVGASYSMLSQMTMPLAEGGYYVVPVVEMEETFKHNGLTNANDIQNVAPDKLRSIFGADAALYTKISQYGSKYMVIDSTTAVTASAKLVDLRSGDTLWSGAAGATGKELGGNVNVGGGLIGALVQAAVKQVAHTLSDEAHDVAGLTSRKLLSSGGADGLLYGPRSPKYGTD</sequence>
<dbReference type="InterPro" id="IPR008517">
    <property type="entry name" value="GNA1162-like"/>
</dbReference>
<dbReference type="AlphaFoldDB" id="A0A0P0R8U5"/>
<dbReference type="Gene3D" id="3.40.50.10610">
    <property type="entry name" value="ABC-type transport auxiliary lipoprotein component"/>
    <property type="match status" value="1"/>
</dbReference>
<name>A0A0P0R8U5_9BURK</name>
<organism evidence="2 3">
    <name type="scientific">Paraburkholderia caribensis MBA4</name>
    <dbReference type="NCBI Taxonomy" id="1323664"/>
    <lineage>
        <taxon>Bacteria</taxon>
        <taxon>Pseudomonadati</taxon>
        <taxon>Pseudomonadota</taxon>
        <taxon>Betaproteobacteria</taxon>
        <taxon>Burkholderiales</taxon>
        <taxon>Burkholderiaceae</taxon>
        <taxon>Paraburkholderia</taxon>
    </lineage>
</organism>
<keyword evidence="1" id="KW-0732">Signal</keyword>
<feature type="signal peptide" evidence="1">
    <location>
        <begin position="1"/>
        <end position="21"/>
    </location>
</feature>
<keyword evidence="2" id="KW-0449">Lipoprotein</keyword>
<dbReference type="PROSITE" id="PS51257">
    <property type="entry name" value="PROKAR_LIPOPROTEIN"/>
    <property type="match status" value="1"/>
</dbReference>
<feature type="chain" id="PRO_5006054026" evidence="1">
    <location>
        <begin position="22"/>
        <end position="225"/>
    </location>
</feature>
<dbReference type="KEGG" id="bcai:K788_0008092"/>
<evidence type="ECO:0000256" key="1">
    <source>
        <dbReference type="SAM" id="SignalP"/>
    </source>
</evidence>
<dbReference type="EMBL" id="CP012746">
    <property type="protein sequence ID" value="ALL64457.1"/>
    <property type="molecule type" value="Genomic_DNA"/>
</dbReference>